<evidence type="ECO:0008006" key="2">
    <source>
        <dbReference type="Google" id="ProtNLM"/>
    </source>
</evidence>
<reference evidence="1" key="1">
    <citation type="submission" date="2018-06" db="EMBL/GenBank/DDBJ databases">
        <authorList>
            <person name="Zhirakovskaya E."/>
        </authorList>
    </citation>
    <scope>NUCLEOTIDE SEQUENCE</scope>
</reference>
<proteinExistence type="predicted"/>
<dbReference type="EMBL" id="UOES01000560">
    <property type="protein sequence ID" value="VAW29374.1"/>
    <property type="molecule type" value="Genomic_DNA"/>
</dbReference>
<dbReference type="AlphaFoldDB" id="A0A3B0VBZ5"/>
<evidence type="ECO:0000313" key="1">
    <source>
        <dbReference type="EMBL" id="VAW29374.1"/>
    </source>
</evidence>
<organism evidence="1">
    <name type="scientific">hydrothermal vent metagenome</name>
    <dbReference type="NCBI Taxonomy" id="652676"/>
    <lineage>
        <taxon>unclassified sequences</taxon>
        <taxon>metagenomes</taxon>
        <taxon>ecological metagenomes</taxon>
    </lineage>
</organism>
<sequence length="124" mass="13780">MMKYLAVISTVIFVMTSLGGCAAYKSSKSGLSKIGYEEELLNDGSYQLTYYGSGLSEHDELIALWHKRAAELCSGQQYESKTTNEHWFSDSYTVLPPFFFKSKAAAPSIEGKLRCNDGVENNVK</sequence>
<gene>
    <name evidence="1" type="ORF">MNBD_BACTEROID06-1095</name>
</gene>
<dbReference type="PROSITE" id="PS51257">
    <property type="entry name" value="PROKAR_LIPOPROTEIN"/>
    <property type="match status" value="1"/>
</dbReference>
<protein>
    <recommendedName>
        <fullName evidence="2">Lipoprotein</fullName>
    </recommendedName>
</protein>
<accession>A0A3B0VBZ5</accession>
<name>A0A3B0VBZ5_9ZZZZ</name>